<sequence>MNQPFLPCPHGFIPQSLENICTDIDDLTFLMQKIKRAVEEVECTEELVDELRMTNDMILDHLDWIAKHTPPKK</sequence>
<reference evidence="3" key="1">
    <citation type="submission" date="2016-10" db="EMBL/GenBank/DDBJ databases">
        <authorList>
            <person name="Varghese N."/>
            <person name="Submissions S."/>
        </authorList>
    </citation>
    <scope>NUCLEOTIDE SEQUENCE [LARGE SCALE GENOMIC DNA]</scope>
    <source>
        <strain evidence="3">IBRC-M 10403</strain>
    </source>
</reference>
<accession>A0A1G6YD89</accession>
<name>A0A1G6YD89_9PSEU</name>
<keyword evidence="1" id="KW-0175">Coiled coil</keyword>
<evidence type="ECO:0000313" key="2">
    <source>
        <dbReference type="EMBL" id="SDD88338.1"/>
    </source>
</evidence>
<organism evidence="2 3">
    <name type="scientific">Actinokineospora iranica</name>
    <dbReference type="NCBI Taxonomy" id="1271860"/>
    <lineage>
        <taxon>Bacteria</taxon>
        <taxon>Bacillati</taxon>
        <taxon>Actinomycetota</taxon>
        <taxon>Actinomycetes</taxon>
        <taxon>Pseudonocardiales</taxon>
        <taxon>Pseudonocardiaceae</taxon>
        <taxon>Actinokineospora</taxon>
    </lineage>
</organism>
<dbReference type="RefSeq" id="WP_091457044.1">
    <property type="nucleotide sequence ID" value="NZ_FMZZ01000021.1"/>
</dbReference>
<proteinExistence type="predicted"/>
<keyword evidence="3" id="KW-1185">Reference proteome</keyword>
<dbReference type="AlphaFoldDB" id="A0A1G6YD89"/>
<protein>
    <submittedName>
        <fullName evidence="2">Uncharacterized protein</fullName>
    </submittedName>
</protein>
<feature type="coiled-coil region" evidence="1">
    <location>
        <begin position="27"/>
        <end position="54"/>
    </location>
</feature>
<dbReference type="EMBL" id="FMZZ01000021">
    <property type="protein sequence ID" value="SDD88338.1"/>
    <property type="molecule type" value="Genomic_DNA"/>
</dbReference>
<evidence type="ECO:0000313" key="3">
    <source>
        <dbReference type="Proteomes" id="UP000199501"/>
    </source>
</evidence>
<dbReference type="STRING" id="1271860.SAMN05216174_12124"/>
<dbReference type="Proteomes" id="UP000199501">
    <property type="component" value="Unassembled WGS sequence"/>
</dbReference>
<evidence type="ECO:0000256" key="1">
    <source>
        <dbReference type="SAM" id="Coils"/>
    </source>
</evidence>
<gene>
    <name evidence="2" type="ORF">SAMN05216174_12124</name>
</gene>